<dbReference type="Pfam" id="PF12796">
    <property type="entry name" value="Ank_2"/>
    <property type="match status" value="2"/>
</dbReference>
<dbReference type="SUPFAM" id="SSF48403">
    <property type="entry name" value="Ankyrin repeat"/>
    <property type="match status" value="1"/>
</dbReference>
<keyword evidence="1" id="KW-0040">ANK repeat</keyword>
<keyword evidence="3" id="KW-1185">Reference proteome</keyword>
<feature type="repeat" description="ANK" evidence="1">
    <location>
        <begin position="113"/>
        <end position="145"/>
    </location>
</feature>
<dbReference type="InterPro" id="IPR036770">
    <property type="entry name" value="Ankyrin_rpt-contain_sf"/>
</dbReference>
<accession>A0A9J7JCS9</accession>
<dbReference type="AlphaFoldDB" id="A0A9J7JCS9"/>
<dbReference type="InterPro" id="IPR050657">
    <property type="entry name" value="Ankyrin_repeat_domain"/>
</dbReference>
<dbReference type="Pfam" id="PF13857">
    <property type="entry name" value="Ank_5"/>
    <property type="match status" value="1"/>
</dbReference>
<reference evidence="3" key="1">
    <citation type="journal article" date="2018" name="Biotechnol. Bioeng.">
        <title>A reference genome of the Chinese hamster based on a hybrid assembly strategy.</title>
        <authorList>
            <person name="Rupp O."/>
            <person name="MacDonald M.L."/>
            <person name="Li S."/>
            <person name="Dhiman H."/>
            <person name="Polson S."/>
            <person name="Griep S."/>
            <person name="Heffner K."/>
            <person name="Hernandez I."/>
            <person name="Brinkrolf K."/>
            <person name="Jadhav V."/>
            <person name="Samoudi M."/>
            <person name="Hao H."/>
            <person name="Kingham B."/>
            <person name="Goesmann A."/>
            <person name="Betenbaugh M.J."/>
            <person name="Lewis N.E."/>
            <person name="Borth N."/>
            <person name="Lee K.H."/>
        </authorList>
    </citation>
    <scope>NUCLEOTIDE SEQUENCE [LARGE SCALE GENOMIC DNA]</scope>
    <source>
        <strain evidence="3">17A/GY</strain>
    </source>
</reference>
<dbReference type="OrthoDB" id="9629280at2759"/>
<dbReference type="Gene3D" id="1.25.40.20">
    <property type="entry name" value="Ankyrin repeat-containing domain"/>
    <property type="match status" value="2"/>
</dbReference>
<dbReference type="GeneID" id="100774454"/>
<feature type="region of interest" description="Disordered" evidence="2">
    <location>
        <begin position="275"/>
        <end position="308"/>
    </location>
</feature>
<dbReference type="PROSITE" id="PS50088">
    <property type="entry name" value="ANK_REPEAT"/>
    <property type="match status" value="4"/>
</dbReference>
<feature type="repeat" description="ANK" evidence="1">
    <location>
        <begin position="80"/>
        <end position="112"/>
    </location>
</feature>
<dbReference type="KEGG" id="cge:100774454"/>
<feature type="repeat" description="ANK" evidence="1">
    <location>
        <begin position="146"/>
        <end position="178"/>
    </location>
</feature>
<dbReference type="PROSITE" id="PS50297">
    <property type="entry name" value="ANK_REP_REGION"/>
    <property type="match status" value="3"/>
</dbReference>
<feature type="repeat" description="ANK" evidence="1">
    <location>
        <begin position="179"/>
        <end position="211"/>
    </location>
</feature>
<protein>
    <submittedName>
        <fullName evidence="4">Ankyrin repeat domain-containing protein 19</fullName>
    </submittedName>
</protein>
<evidence type="ECO:0000256" key="2">
    <source>
        <dbReference type="SAM" id="MobiDB-lite"/>
    </source>
</evidence>
<dbReference type="RefSeq" id="XP_027251202.1">
    <property type="nucleotide sequence ID" value="XM_027395401.1"/>
</dbReference>
<gene>
    <name evidence="4" type="primary">LOC100774454</name>
</gene>
<sequence length="417" mass="46671">MASAMKKIFGVKEKTPFGFCDGPQMSISEFFFGECPSYPKYHTTYRPLGQIHRVAAEGDAGRLEVLITLGQCSVFDRDHKDRTALHFACVYGRLPVVNVLVNNNCEIDALDKNHITPLMKSVQCWKQKCAAVLLEHGADANIRDNSGNCALHYAVYNGHEDMASLLLKYHADIEQKTKDGFTPLLLALREKRIEMAEFLVKKGADIHVVDDMQRNTLIYAIRCGSKHLATLLLKKGIDFFCKDAFGWTALRYAIEGHCTFRQILLDFEENVHNNKNDSEQEEQMDSGNDSLAGISSCPGPGPPMATIKEENYNSDAKVGCSCEELPSLPKPDTEVRESVTNEAVEIIELLQPIPELELMSVEEDMSDESEKNQPLSVLEHLPQMSVGHLSDAGYEMGKVNINRQMKGRNSILLKRTM</sequence>
<proteinExistence type="predicted"/>
<evidence type="ECO:0000313" key="3">
    <source>
        <dbReference type="Proteomes" id="UP001108280"/>
    </source>
</evidence>
<name>A0A9J7JCS9_CRIGR</name>
<evidence type="ECO:0000256" key="1">
    <source>
        <dbReference type="PROSITE-ProRule" id="PRU00023"/>
    </source>
</evidence>
<dbReference type="Proteomes" id="UP001108280">
    <property type="component" value="Chromosome 1"/>
</dbReference>
<reference evidence="4" key="3">
    <citation type="submission" date="2025-08" db="UniProtKB">
        <authorList>
            <consortium name="RefSeq"/>
        </authorList>
    </citation>
    <scope>IDENTIFICATION</scope>
    <source>
        <strain evidence="4">17A/GY</strain>
        <tissue evidence="4">Liver</tissue>
    </source>
</reference>
<reference evidence="3" key="2">
    <citation type="journal article" date="2020" name="Biotechnol. Bioeng.">
        <title>Chromosome-scale scaffolds for the Chinese hamster reference genome assembly to facilitate the study of the CHO epigenome.</title>
        <authorList>
            <person name="Hilliard W."/>
            <person name="MacDonald M."/>
            <person name="Lee K.H."/>
        </authorList>
    </citation>
    <scope>NUCLEOTIDE SEQUENCE [LARGE SCALE GENOMIC DNA]</scope>
    <source>
        <strain evidence="3">17A/GY</strain>
    </source>
</reference>
<dbReference type="PANTHER" id="PTHR24147">
    <property type="entry name" value="ANKYRIN REPEAT DOMAIN 36-RELATED"/>
    <property type="match status" value="1"/>
</dbReference>
<evidence type="ECO:0000313" key="4">
    <source>
        <dbReference type="RefSeq" id="XP_027251202.1"/>
    </source>
</evidence>
<dbReference type="SMART" id="SM00248">
    <property type="entry name" value="ANK"/>
    <property type="match status" value="6"/>
</dbReference>
<dbReference type="InterPro" id="IPR002110">
    <property type="entry name" value="Ankyrin_rpt"/>
</dbReference>
<organism evidence="3 4">
    <name type="scientific">Cricetulus griseus</name>
    <name type="common">Chinese hamster</name>
    <name type="synonym">Cricetulus barabensis griseus</name>
    <dbReference type="NCBI Taxonomy" id="10029"/>
    <lineage>
        <taxon>Eukaryota</taxon>
        <taxon>Metazoa</taxon>
        <taxon>Chordata</taxon>
        <taxon>Craniata</taxon>
        <taxon>Vertebrata</taxon>
        <taxon>Euteleostomi</taxon>
        <taxon>Mammalia</taxon>
        <taxon>Eutheria</taxon>
        <taxon>Euarchontoglires</taxon>
        <taxon>Glires</taxon>
        <taxon>Rodentia</taxon>
        <taxon>Myomorpha</taxon>
        <taxon>Muroidea</taxon>
        <taxon>Cricetidae</taxon>
        <taxon>Cricetinae</taxon>
        <taxon>Cricetulus</taxon>
    </lineage>
</organism>
<dbReference type="PANTHER" id="PTHR24147:SF72">
    <property type="entry name" value="GSARP1"/>
    <property type="match status" value="1"/>
</dbReference>